<proteinExistence type="predicted"/>
<dbReference type="Proteomes" id="UP000041247">
    <property type="component" value="Unassembled WGS sequence"/>
</dbReference>
<gene>
    <name evidence="1" type="ORF">XTPLMG728_1172</name>
</gene>
<reference evidence="1 2" key="1">
    <citation type="submission" date="2015-07" db="EMBL/GenBank/DDBJ databases">
        <authorList>
            <person name="Noorani M."/>
        </authorList>
    </citation>
    <scope>NUCLEOTIDE SEQUENCE [LARGE SCALE GENOMIC DNA]</scope>
    <source>
        <strain evidence="1">LMG728</strain>
    </source>
</reference>
<accession>A0A0K2ZKL0</accession>
<sequence>MPYLPTPEAIQQFMQDGIEMKKSVDALLSHAEQTYGLFHDSAQGWRRLSDLFESLVQQEMAKGMPREQALKSPLIHGKGEPGSGEALHFSNLGERLAACAHGGQNEITLSNLCLISIYSFWEDRTRNEIAKTLGMDKDNVQSDLFGDINKMRNVILHASGIMDQRARSMKVLKWFSVGDRVIVDREKLHQVILLIRQFPDGLHTPGYDPLKRFEALQ</sequence>
<dbReference type="AlphaFoldDB" id="A0A0K2ZKL0"/>
<evidence type="ECO:0000313" key="2">
    <source>
        <dbReference type="Proteomes" id="UP000041247"/>
    </source>
</evidence>
<dbReference type="EMBL" id="CXOK01000029">
    <property type="protein sequence ID" value="CTP86301.1"/>
    <property type="molecule type" value="Genomic_DNA"/>
</dbReference>
<name>A0A0K2ZKL0_9XANT</name>
<organism evidence="1 2">
    <name type="scientific">Xanthomonas graminis pv. poae</name>
    <dbReference type="NCBI Taxonomy" id="227946"/>
    <lineage>
        <taxon>Bacteria</taxon>
        <taxon>Pseudomonadati</taxon>
        <taxon>Pseudomonadota</taxon>
        <taxon>Gammaproteobacteria</taxon>
        <taxon>Lysobacterales</taxon>
        <taxon>Lysobacteraceae</taxon>
        <taxon>Xanthomonas</taxon>
        <taxon>Xanthomonas translucens group</taxon>
        <taxon>Xanthomonas graminis</taxon>
    </lineage>
</organism>
<dbReference type="RefSeq" id="WP_139118028.1">
    <property type="nucleotide sequence ID" value="NZ_CP076250.1"/>
</dbReference>
<evidence type="ECO:0000313" key="1">
    <source>
        <dbReference type="EMBL" id="CTP86301.1"/>
    </source>
</evidence>
<protein>
    <submittedName>
        <fullName evidence="1">Uncharacterized protein</fullName>
    </submittedName>
</protein>